<keyword evidence="5 7" id="KW-1133">Transmembrane helix</keyword>
<keyword evidence="3 7" id="KW-0812">Transmembrane</keyword>
<dbReference type="Pfam" id="PF02080">
    <property type="entry name" value="TrkA_C"/>
    <property type="match status" value="2"/>
</dbReference>
<evidence type="ECO:0000313" key="9">
    <source>
        <dbReference type="EMBL" id="ABU59088.1"/>
    </source>
</evidence>
<dbReference type="PROSITE" id="PS01271">
    <property type="entry name" value="NA_SULFATE"/>
    <property type="match status" value="1"/>
</dbReference>
<feature type="transmembrane region" description="Helical" evidence="7">
    <location>
        <begin position="588"/>
        <end position="611"/>
    </location>
</feature>
<feature type="transmembrane region" description="Helical" evidence="7">
    <location>
        <begin position="495"/>
        <end position="516"/>
    </location>
</feature>
<name>A7NF19_ROSCS</name>
<feature type="transmembrane region" description="Helical" evidence="7">
    <location>
        <begin position="548"/>
        <end position="568"/>
    </location>
</feature>
<sequence length="612" mass="64274">MMLIVFGVLALTIILFASDRLRLDVVALLALLALLLTGILTPAEALAGFSDPIVLIIAGLFIVGAGLFQTGVADALGQQLMRFAGAGEARLIASLMLIVALLSAFLSSTGTVAVFLPVAVSLARRAGVSPAKLLLPLAYGSLIGGLLTLIGTPPNIVVSNQLQAAGRAPFGFFSFTPIGLVMLAIGIGYMITVGRHMLPVRAHLAAASGNGKPMVDPATLLALYDLPGKLARVQIEPSSPLVGQTLAQASLRTRYRINVVDVEPRVRQGATAAPHIADSGVTLQPRDVLLVKGSAEDIARLAREQQMRVLATGVSPDDLITEETGIVELVLTPRSRLIGKSLRETRFQDTYRVLALAILRLGAPLDAPTSQVELRFGDTLLVQGTWERITSLLDERNDFVVVGEVHRPPTKRALTRRAPVALAIMLGMLILISLDILPMVTAVLLAAVAMVLTGCVSMEEGYRAINWESVVLIAGMLPMATALDKTGGLQLMASGLTATLGALGPLALMAGLFTLTALFSQFISNTATTVLMAPIALQAAAELGVSPYPLLMIVAIAASTAFATPIASPVNTLVLGPGDYRFTDFVRVGTPLLALTLIASLVAVPVVFPLWL</sequence>
<feature type="transmembrane region" description="Helical" evidence="7">
    <location>
        <begin position="133"/>
        <end position="150"/>
    </location>
</feature>
<dbReference type="InterPro" id="IPR031312">
    <property type="entry name" value="Na/sul_symport_CS"/>
</dbReference>
<feature type="transmembrane region" description="Helical" evidence="7">
    <location>
        <begin position="522"/>
        <end position="541"/>
    </location>
</feature>
<dbReference type="eggNOG" id="COG3273">
    <property type="taxonomic scope" value="Bacteria"/>
</dbReference>
<accession>A7NF19</accession>
<evidence type="ECO:0000256" key="1">
    <source>
        <dbReference type="ARBA" id="ARBA00004141"/>
    </source>
</evidence>
<dbReference type="Gene3D" id="3.30.70.1450">
    <property type="entry name" value="Regulator of K+ conductance, C-terminal domain"/>
    <property type="match status" value="2"/>
</dbReference>
<evidence type="ECO:0000313" key="10">
    <source>
        <dbReference type="Proteomes" id="UP000000263"/>
    </source>
</evidence>
<dbReference type="Proteomes" id="UP000000263">
    <property type="component" value="Chromosome"/>
</dbReference>
<dbReference type="Pfam" id="PF03600">
    <property type="entry name" value="CitMHS"/>
    <property type="match status" value="1"/>
</dbReference>
<feature type="transmembrane region" description="Helical" evidence="7">
    <location>
        <begin position="170"/>
        <end position="191"/>
    </location>
</feature>
<evidence type="ECO:0000256" key="3">
    <source>
        <dbReference type="ARBA" id="ARBA00022692"/>
    </source>
</evidence>
<dbReference type="PANTHER" id="PTHR43652">
    <property type="entry name" value="BASIC AMINO ACID ANTIPORTER YFCC-RELATED"/>
    <property type="match status" value="1"/>
</dbReference>
<dbReference type="GO" id="GO:0006813">
    <property type="term" value="P:potassium ion transport"/>
    <property type="evidence" value="ECO:0007669"/>
    <property type="project" value="InterPro"/>
</dbReference>
<dbReference type="GO" id="GO:0005886">
    <property type="term" value="C:plasma membrane"/>
    <property type="evidence" value="ECO:0007669"/>
    <property type="project" value="TreeGrafter"/>
</dbReference>
<dbReference type="InterPro" id="IPR004680">
    <property type="entry name" value="Cit_transptr-like_dom"/>
</dbReference>
<feature type="transmembrane region" description="Helical" evidence="7">
    <location>
        <begin position="464"/>
        <end position="483"/>
    </location>
</feature>
<dbReference type="PANTHER" id="PTHR43652:SF1">
    <property type="entry name" value="RESPONSE REGULATOR"/>
    <property type="match status" value="1"/>
</dbReference>
<dbReference type="HOGENOM" id="CLU_005170_6_1_0"/>
<feature type="transmembrane region" description="Helical" evidence="7">
    <location>
        <begin position="27"/>
        <end position="46"/>
    </location>
</feature>
<comment type="subcellular location">
    <subcellularLocation>
        <location evidence="1">Membrane</location>
        <topology evidence="1">Multi-pass membrane protein</topology>
    </subcellularLocation>
</comment>
<dbReference type="RefSeq" id="WP_012121512.1">
    <property type="nucleotide sequence ID" value="NC_009767.1"/>
</dbReference>
<dbReference type="AlphaFoldDB" id="A7NF19"/>
<protein>
    <submittedName>
        <fullName evidence="9">Citrate transporter</fullName>
    </submittedName>
</protein>
<dbReference type="STRING" id="383372.Rcas_3033"/>
<dbReference type="GO" id="GO:0008324">
    <property type="term" value="F:monoatomic cation transmembrane transporter activity"/>
    <property type="evidence" value="ECO:0007669"/>
    <property type="project" value="InterPro"/>
</dbReference>
<dbReference type="InterPro" id="IPR051679">
    <property type="entry name" value="DASS-Related_Transporters"/>
</dbReference>
<dbReference type="eggNOG" id="COG0471">
    <property type="taxonomic scope" value="Bacteria"/>
</dbReference>
<proteinExistence type="predicted"/>
<keyword evidence="10" id="KW-1185">Reference proteome</keyword>
<reference evidence="9 10" key="1">
    <citation type="submission" date="2007-08" db="EMBL/GenBank/DDBJ databases">
        <title>Complete sequence of Roseiflexus castenholzii DSM 13941.</title>
        <authorList>
            <consortium name="US DOE Joint Genome Institute"/>
            <person name="Copeland A."/>
            <person name="Lucas S."/>
            <person name="Lapidus A."/>
            <person name="Barry K."/>
            <person name="Glavina del Rio T."/>
            <person name="Dalin E."/>
            <person name="Tice H."/>
            <person name="Pitluck S."/>
            <person name="Thompson L.S."/>
            <person name="Brettin T."/>
            <person name="Bruce D."/>
            <person name="Detter J.C."/>
            <person name="Han C."/>
            <person name="Tapia R."/>
            <person name="Schmutz J."/>
            <person name="Larimer F."/>
            <person name="Land M."/>
            <person name="Hauser L."/>
            <person name="Kyrpides N."/>
            <person name="Mikhailova N."/>
            <person name="Bryant D.A."/>
            <person name="Hanada S."/>
            <person name="Tsukatani Y."/>
            <person name="Richardson P."/>
        </authorList>
    </citation>
    <scope>NUCLEOTIDE SEQUENCE [LARGE SCALE GENOMIC DNA]</scope>
    <source>
        <strain evidence="10">DSM 13941 / HLO8</strain>
    </source>
</reference>
<evidence type="ECO:0000259" key="8">
    <source>
        <dbReference type="PROSITE" id="PS51202"/>
    </source>
</evidence>
<dbReference type="EMBL" id="CP000804">
    <property type="protein sequence ID" value="ABU59088.1"/>
    <property type="molecule type" value="Genomic_DNA"/>
</dbReference>
<feature type="domain" description="RCK C-terminal" evidence="8">
    <location>
        <begin position="314"/>
        <end position="398"/>
    </location>
</feature>
<dbReference type="SUPFAM" id="SSF116726">
    <property type="entry name" value="TrkA C-terminal domain-like"/>
    <property type="match status" value="2"/>
</dbReference>
<evidence type="ECO:0000256" key="7">
    <source>
        <dbReference type="SAM" id="Phobius"/>
    </source>
</evidence>
<evidence type="ECO:0000256" key="6">
    <source>
        <dbReference type="ARBA" id="ARBA00023136"/>
    </source>
</evidence>
<dbReference type="InterPro" id="IPR036721">
    <property type="entry name" value="RCK_C_sf"/>
</dbReference>
<dbReference type="KEGG" id="rca:Rcas_3033"/>
<keyword evidence="6 7" id="KW-0472">Membrane</keyword>
<evidence type="ECO:0000256" key="5">
    <source>
        <dbReference type="ARBA" id="ARBA00022989"/>
    </source>
</evidence>
<keyword evidence="4" id="KW-0677">Repeat</keyword>
<evidence type="ECO:0000256" key="4">
    <source>
        <dbReference type="ARBA" id="ARBA00022737"/>
    </source>
</evidence>
<organism evidence="9 10">
    <name type="scientific">Roseiflexus castenholzii (strain DSM 13941 / HLO8)</name>
    <dbReference type="NCBI Taxonomy" id="383372"/>
    <lineage>
        <taxon>Bacteria</taxon>
        <taxon>Bacillati</taxon>
        <taxon>Chloroflexota</taxon>
        <taxon>Chloroflexia</taxon>
        <taxon>Chloroflexales</taxon>
        <taxon>Roseiflexineae</taxon>
        <taxon>Roseiflexaceae</taxon>
        <taxon>Roseiflexus</taxon>
    </lineage>
</organism>
<gene>
    <name evidence="9" type="ordered locus">Rcas_3033</name>
</gene>
<dbReference type="InterPro" id="IPR006037">
    <property type="entry name" value="RCK_C"/>
</dbReference>
<feature type="transmembrane region" description="Helical" evidence="7">
    <location>
        <begin position="420"/>
        <end position="452"/>
    </location>
</feature>
<dbReference type="PROSITE" id="PS51202">
    <property type="entry name" value="RCK_C"/>
    <property type="match status" value="2"/>
</dbReference>
<keyword evidence="2" id="KW-0813">Transport</keyword>
<feature type="transmembrane region" description="Helical" evidence="7">
    <location>
        <begin position="92"/>
        <end position="121"/>
    </location>
</feature>
<evidence type="ECO:0000256" key="2">
    <source>
        <dbReference type="ARBA" id="ARBA00022448"/>
    </source>
</evidence>
<feature type="domain" description="RCK C-terminal" evidence="8">
    <location>
        <begin position="218"/>
        <end position="307"/>
    </location>
</feature>
<feature type="transmembrane region" description="Helical" evidence="7">
    <location>
        <begin position="53"/>
        <end position="72"/>
    </location>
</feature>